<evidence type="ECO:0000256" key="1">
    <source>
        <dbReference type="SAM" id="Phobius"/>
    </source>
</evidence>
<dbReference type="EMBL" id="JAESHT010000004">
    <property type="protein sequence ID" value="MBL3673089.1"/>
    <property type="molecule type" value="Genomic_DNA"/>
</dbReference>
<keyword evidence="3" id="KW-1185">Reference proteome</keyword>
<feature type="transmembrane region" description="Helical" evidence="1">
    <location>
        <begin position="131"/>
        <end position="152"/>
    </location>
</feature>
<sequence length="420" mass="46036">MSRLRWILSRLRRTLWIRVSLYALLGVAAAVAATLANWLPWPLPIDISAEAIDSLLNVIASSMLAVTTFSVTALTSAYGSATSNATPRATRLLTEDDFIQSVLATFIGSFLFSIVGLVTLRVSVYGPQGRALLFVTTVLVIILIVLALLRWIHQLTKLGRVGDTIDRLEDATLRSMKARLDLPFLGGRPLPDDAPGGPAILSDQVGYVQFIDTATLSGLCEDRGIHLDIRVLPGTFLYHGSPLAVVQGEPLGEDLARKVRGAFTVANVRSFDQDPRFGVIALSEVALRALSPAVNDPGTAIDVIGRQVRLLTLWSEGWHKAELHKAEYPRLRVPPLRYDDICDDAFHLIARDAAGQIDVLIRLVKALDALRRIGPEAARQAADRQLRLACDRGLAGLPADHDRDRLHQVLDELDRLWRAA</sequence>
<dbReference type="RefSeq" id="WP_191309059.1">
    <property type="nucleotide sequence ID" value="NZ_BNCL01000004.1"/>
</dbReference>
<evidence type="ECO:0000313" key="3">
    <source>
        <dbReference type="Proteomes" id="UP000644749"/>
    </source>
</evidence>
<evidence type="ECO:0000313" key="2">
    <source>
        <dbReference type="EMBL" id="MBL3673089.1"/>
    </source>
</evidence>
<keyword evidence="1" id="KW-0812">Transmembrane</keyword>
<organism evidence="2 3">
    <name type="scientific">Paracoccus aerius</name>
    <dbReference type="NCBI Taxonomy" id="1915382"/>
    <lineage>
        <taxon>Bacteria</taxon>
        <taxon>Pseudomonadati</taxon>
        <taxon>Pseudomonadota</taxon>
        <taxon>Alphaproteobacteria</taxon>
        <taxon>Rhodobacterales</taxon>
        <taxon>Paracoccaceae</taxon>
        <taxon>Paracoccus</taxon>
    </lineage>
</organism>
<accession>A0ABS1S4M3</accession>
<feature type="transmembrane region" description="Helical" evidence="1">
    <location>
        <begin position="102"/>
        <end position="125"/>
    </location>
</feature>
<feature type="transmembrane region" description="Helical" evidence="1">
    <location>
        <begin position="21"/>
        <end position="39"/>
    </location>
</feature>
<comment type="caution">
    <text evidence="2">The sequence shown here is derived from an EMBL/GenBank/DDBJ whole genome shotgun (WGS) entry which is preliminary data.</text>
</comment>
<dbReference type="InterPro" id="IPR018723">
    <property type="entry name" value="DUF2254_membrane"/>
</dbReference>
<keyword evidence="1" id="KW-1133">Transmembrane helix</keyword>
<gene>
    <name evidence="2" type="ORF">JL111_06255</name>
</gene>
<protein>
    <submittedName>
        <fullName evidence="2">DUF2254 domain-containing protein</fullName>
    </submittedName>
</protein>
<keyword evidence="1" id="KW-0472">Membrane</keyword>
<proteinExistence type="predicted"/>
<feature type="transmembrane region" description="Helical" evidence="1">
    <location>
        <begin position="59"/>
        <end position="81"/>
    </location>
</feature>
<dbReference type="Pfam" id="PF10011">
    <property type="entry name" value="DUF2254"/>
    <property type="match status" value="1"/>
</dbReference>
<dbReference type="Proteomes" id="UP000644749">
    <property type="component" value="Unassembled WGS sequence"/>
</dbReference>
<name>A0ABS1S4M3_9RHOB</name>
<reference evidence="2 3" key="1">
    <citation type="submission" date="2021-01" db="EMBL/GenBank/DDBJ databases">
        <title>011410 draft genome.</title>
        <authorList>
            <person name="Lang L."/>
        </authorList>
    </citation>
    <scope>NUCLEOTIDE SEQUENCE [LARGE SCALE GENOMIC DNA]</scope>
    <source>
        <strain evidence="2 3">KCTC 42845</strain>
    </source>
</reference>